<keyword evidence="5" id="KW-1133">Transmembrane helix</keyword>
<feature type="transmembrane region" description="Helical" evidence="5">
    <location>
        <begin position="6"/>
        <end position="25"/>
    </location>
</feature>
<evidence type="ECO:0000256" key="1">
    <source>
        <dbReference type="ARBA" id="ARBA00010515"/>
    </source>
</evidence>
<sequence>MLLKGLVIIVSTFIVGVAILAYSPLPEGIDDPFKVLIQIGGLNVMMKIIKLKEYLGYGSLYKNFNILGEPPKTEIPFSAANGDLKVTRDQIAGVPVIVYQHKDTSVPHPAIVYFHGGGWVMGSPDTHDQAVYKYALETHAVAINVGYRMAPKHPFPASIQDCLDVTRYILRHGIEYNIDATRVGVAGDSAGGNLAAAVALALTREKSDLPPLLFQILHYPALQAFDMHLPSHVDLNQSAPVLSQHFMSALYAYYMGADIEDIDHYTAVISANRHIPARLRKSKYGEFVNVKLLPAQYQKPKTSIEAAPTDHDEKVYAKIKDVLTNPLFSPLMSPDLTGLPPTFIHVCEFDILRDDGLLYARRLQDAGVKTELHFGKGGFHGDATINMITFMDLQPRSGKVALSAAYQFVRSILEQ</sequence>
<comment type="similarity">
    <text evidence="1">Belongs to the 'GDXG' lipolytic enzyme family.</text>
</comment>
<feature type="domain" description="Alpha/beta hydrolase fold-3" evidence="6">
    <location>
        <begin position="111"/>
        <end position="267"/>
    </location>
</feature>
<dbReference type="EMBL" id="HACG01039787">
    <property type="protein sequence ID" value="CEK86652.1"/>
    <property type="molecule type" value="Transcribed_RNA"/>
</dbReference>
<evidence type="ECO:0000256" key="4">
    <source>
        <dbReference type="PROSITE-ProRule" id="PRU10038"/>
    </source>
</evidence>
<evidence type="ECO:0000256" key="3">
    <source>
        <dbReference type="PIRSR" id="PIRSR037251-1"/>
    </source>
</evidence>
<dbReference type="InterPro" id="IPR017157">
    <property type="entry name" value="Arylacetamide_deacetylase"/>
</dbReference>
<keyword evidence="5" id="KW-0472">Membrane</keyword>
<evidence type="ECO:0000256" key="2">
    <source>
        <dbReference type="ARBA" id="ARBA00022801"/>
    </source>
</evidence>
<evidence type="ECO:0000313" key="7">
    <source>
        <dbReference type="EMBL" id="CEK86651.1"/>
    </source>
</evidence>
<evidence type="ECO:0000256" key="5">
    <source>
        <dbReference type="SAM" id="Phobius"/>
    </source>
</evidence>
<evidence type="ECO:0000313" key="9">
    <source>
        <dbReference type="EMBL" id="CEK86653.1"/>
    </source>
</evidence>
<proteinExistence type="inferred from homology"/>
<dbReference type="ESTHER" id="9eupu-a0a0b7b0u4">
    <property type="family name" value="Arylacetamide_deacetylase"/>
</dbReference>
<dbReference type="InterPro" id="IPR033140">
    <property type="entry name" value="Lipase_GDXG_put_SER_AS"/>
</dbReference>
<dbReference type="EMBL" id="HACG01039786">
    <property type="protein sequence ID" value="CEK86651.1"/>
    <property type="molecule type" value="Transcribed_RNA"/>
</dbReference>
<feature type="domain" description="Alpha/beta hydrolase fold-3" evidence="6">
    <location>
        <begin position="307"/>
        <end position="381"/>
    </location>
</feature>
<dbReference type="PIRSF" id="PIRSF037251">
    <property type="entry name" value="Arylacetamide_deacetylase"/>
    <property type="match status" value="1"/>
</dbReference>
<dbReference type="PANTHER" id="PTHR48081:SF8">
    <property type="entry name" value="ALPHA_BETA HYDROLASE FOLD-3 DOMAIN-CONTAINING PROTEIN-RELATED"/>
    <property type="match status" value="1"/>
</dbReference>
<reference evidence="9" key="1">
    <citation type="submission" date="2014-12" db="EMBL/GenBank/DDBJ databases">
        <title>Insight into the proteome of Arion vulgaris.</title>
        <authorList>
            <person name="Aradska J."/>
            <person name="Bulat T."/>
            <person name="Smidak R."/>
            <person name="Sarate P."/>
            <person name="Gangsoo J."/>
            <person name="Sialana F."/>
            <person name="Bilban M."/>
            <person name="Lubec G."/>
        </authorList>
    </citation>
    <scope>NUCLEOTIDE SEQUENCE</scope>
    <source>
        <tissue evidence="9">Skin</tissue>
    </source>
</reference>
<organism evidence="9">
    <name type="scientific">Arion vulgaris</name>
    <dbReference type="NCBI Taxonomy" id="1028688"/>
    <lineage>
        <taxon>Eukaryota</taxon>
        <taxon>Metazoa</taxon>
        <taxon>Spiralia</taxon>
        <taxon>Lophotrochozoa</taxon>
        <taxon>Mollusca</taxon>
        <taxon>Gastropoda</taxon>
        <taxon>Heterobranchia</taxon>
        <taxon>Euthyneura</taxon>
        <taxon>Panpulmonata</taxon>
        <taxon>Eupulmonata</taxon>
        <taxon>Stylommatophora</taxon>
        <taxon>Helicina</taxon>
        <taxon>Arionoidea</taxon>
        <taxon>Arionidae</taxon>
        <taxon>Arion</taxon>
    </lineage>
</organism>
<dbReference type="PANTHER" id="PTHR48081">
    <property type="entry name" value="AB HYDROLASE SUPERFAMILY PROTEIN C4A8.06C"/>
    <property type="match status" value="1"/>
</dbReference>
<name>A0A0B7B0U4_9EUPU</name>
<dbReference type="AlphaFoldDB" id="A0A0B7B0U4"/>
<dbReference type="InterPro" id="IPR029058">
    <property type="entry name" value="AB_hydrolase_fold"/>
</dbReference>
<gene>
    <name evidence="9" type="primary">ORF154972</name>
    <name evidence="7" type="synonym">ORF154964</name>
    <name evidence="8" type="synonym">ORF154968</name>
</gene>
<feature type="active site" evidence="3">
    <location>
        <position position="380"/>
    </location>
</feature>
<feature type="active site" evidence="3 4">
    <location>
        <position position="189"/>
    </location>
</feature>
<evidence type="ECO:0000259" key="6">
    <source>
        <dbReference type="Pfam" id="PF07859"/>
    </source>
</evidence>
<dbReference type="InterPro" id="IPR050300">
    <property type="entry name" value="GDXG_lipolytic_enzyme"/>
</dbReference>
<dbReference type="GO" id="GO:0016020">
    <property type="term" value="C:membrane"/>
    <property type="evidence" value="ECO:0007669"/>
    <property type="project" value="InterPro"/>
</dbReference>
<dbReference type="EMBL" id="HACG01039788">
    <property type="protein sequence ID" value="CEK86653.1"/>
    <property type="molecule type" value="Transcribed_RNA"/>
</dbReference>
<dbReference type="InterPro" id="IPR013094">
    <property type="entry name" value="AB_hydrolase_3"/>
</dbReference>
<keyword evidence="2" id="KW-0378">Hydrolase</keyword>
<dbReference type="PROSITE" id="PS01174">
    <property type="entry name" value="LIPASE_GDXG_SER"/>
    <property type="match status" value="1"/>
</dbReference>
<dbReference type="InterPro" id="IPR002168">
    <property type="entry name" value="Lipase_GDXG_HIS_AS"/>
</dbReference>
<dbReference type="Gene3D" id="3.40.50.1820">
    <property type="entry name" value="alpha/beta hydrolase"/>
    <property type="match status" value="1"/>
</dbReference>
<dbReference type="SUPFAM" id="SSF53474">
    <property type="entry name" value="alpha/beta-Hydrolases"/>
    <property type="match status" value="1"/>
</dbReference>
<evidence type="ECO:0000313" key="8">
    <source>
        <dbReference type="EMBL" id="CEK86652.1"/>
    </source>
</evidence>
<dbReference type="PROSITE" id="PS01173">
    <property type="entry name" value="LIPASE_GDXG_HIS"/>
    <property type="match status" value="1"/>
</dbReference>
<dbReference type="GO" id="GO:0052689">
    <property type="term" value="F:carboxylic ester hydrolase activity"/>
    <property type="evidence" value="ECO:0007669"/>
    <property type="project" value="InterPro"/>
</dbReference>
<dbReference type="Pfam" id="PF07859">
    <property type="entry name" value="Abhydrolase_3"/>
    <property type="match status" value="2"/>
</dbReference>
<accession>A0A0B7B0U4</accession>
<keyword evidence="5" id="KW-0812">Transmembrane</keyword>
<protein>
    <recommendedName>
        <fullName evidence="6">Alpha/beta hydrolase fold-3 domain-containing protein</fullName>
    </recommendedName>
</protein>
<feature type="active site" evidence="3">
    <location>
        <position position="350"/>
    </location>
</feature>